<dbReference type="OrthoDB" id="1489473at2"/>
<dbReference type="RefSeq" id="WP_088528990.1">
    <property type="nucleotide sequence ID" value="NZ_RYYU01000001.1"/>
</dbReference>
<gene>
    <name evidence="1" type="ORF">EHV08_09955</name>
</gene>
<keyword evidence="2" id="KW-1185">Reference proteome</keyword>
<organism evidence="1 2">
    <name type="scientific">Prevotella koreensis</name>
    <dbReference type="NCBI Taxonomy" id="2490854"/>
    <lineage>
        <taxon>Bacteria</taxon>
        <taxon>Pseudomonadati</taxon>
        <taxon>Bacteroidota</taxon>
        <taxon>Bacteroidia</taxon>
        <taxon>Bacteroidales</taxon>
        <taxon>Prevotellaceae</taxon>
        <taxon>Prevotella</taxon>
    </lineage>
</organism>
<evidence type="ECO:0000313" key="2">
    <source>
        <dbReference type="Proteomes" id="UP000278983"/>
    </source>
</evidence>
<protein>
    <recommendedName>
        <fullName evidence="3">Restriction endonuclease</fullName>
    </recommendedName>
</protein>
<reference evidence="1 2" key="1">
    <citation type="submission" date="2018-12" db="EMBL/GenBank/DDBJ databases">
        <title>Genome sequencing of Prevotella sp. KCOM 3155 (= JS262).</title>
        <authorList>
            <person name="Kook J.-K."/>
            <person name="Park S.-N."/>
            <person name="Lim Y.K."/>
        </authorList>
    </citation>
    <scope>NUCLEOTIDE SEQUENCE [LARGE SCALE GENOMIC DNA]</scope>
    <source>
        <strain evidence="1 2">KCOM 3155</strain>
    </source>
</reference>
<proteinExistence type="predicted"/>
<dbReference type="EMBL" id="RYYU01000001">
    <property type="protein sequence ID" value="RUL60038.1"/>
    <property type="molecule type" value="Genomic_DNA"/>
</dbReference>
<comment type="caution">
    <text evidence="1">The sequence shown here is derived from an EMBL/GenBank/DDBJ whole genome shotgun (WGS) entry which is preliminary data.</text>
</comment>
<evidence type="ECO:0000313" key="1">
    <source>
        <dbReference type="EMBL" id="RUL60038.1"/>
    </source>
</evidence>
<dbReference type="AlphaFoldDB" id="A0A3S0WL84"/>
<dbReference type="Proteomes" id="UP000278983">
    <property type="component" value="Unassembled WGS sequence"/>
</dbReference>
<accession>A0A3S0WL84</accession>
<name>A0A3S0WL84_9BACT</name>
<evidence type="ECO:0008006" key="3">
    <source>
        <dbReference type="Google" id="ProtNLM"/>
    </source>
</evidence>
<sequence length="312" mass="36851">MRIEVEYKNHTGELTPKTFPMTRLAFAKHLAIAGQAYAPCLQKFIRFVGMYWSYSYYIQKRAFNEDRFSEPPIQLSDPTEKSHFSNLAGKAIADFLSKRIDQSIFTVNYEAAMRLRNIPIKGCRPDLLAYKSNENIFAIEAKGYSGGCRNMQKHKDQSQQGEIPVNFSVACVSYDLYKKVKCNYYDPFNDNIPFDEELFRELTKNYYRGLSEFLIFPHREHQIQDEAFYEVELFPHFFEEILSDNMHFRYYRDFCRDVYYRCPRLILPGRIREYAEAGLPRETRPFSFEGGERDHDLYIDNDRVGLIINSTT</sequence>